<dbReference type="InterPro" id="IPR016166">
    <property type="entry name" value="FAD-bd_PCMH"/>
</dbReference>
<evidence type="ECO:0000256" key="8">
    <source>
        <dbReference type="SAM" id="MobiDB-lite"/>
    </source>
</evidence>
<evidence type="ECO:0000256" key="7">
    <source>
        <dbReference type="ARBA" id="ARBA00023014"/>
    </source>
</evidence>
<dbReference type="GO" id="GO:0004458">
    <property type="term" value="F:D-lactate dehydrogenase (cytochrome) activity"/>
    <property type="evidence" value="ECO:0007669"/>
    <property type="project" value="TreeGrafter"/>
</dbReference>
<dbReference type="InterPro" id="IPR004113">
    <property type="entry name" value="FAD-bd_oxidored_4_C"/>
</dbReference>
<dbReference type="GO" id="GO:0008720">
    <property type="term" value="F:D-lactate dehydrogenase (NAD+) activity"/>
    <property type="evidence" value="ECO:0007669"/>
    <property type="project" value="TreeGrafter"/>
</dbReference>
<protein>
    <recommendedName>
        <fullName evidence="13">FAD-binding PCMH-type domain-containing protein</fullName>
    </recommendedName>
</protein>
<dbReference type="PANTHER" id="PTHR11748">
    <property type="entry name" value="D-LACTATE DEHYDROGENASE"/>
    <property type="match status" value="1"/>
</dbReference>
<feature type="domain" description="FAD-binding PCMH-type" evidence="10">
    <location>
        <begin position="59"/>
        <end position="273"/>
    </location>
</feature>
<evidence type="ECO:0000256" key="4">
    <source>
        <dbReference type="ARBA" id="ARBA00022827"/>
    </source>
</evidence>
<feature type="domain" description="4Fe-4S ferredoxin-type" evidence="9">
    <location>
        <begin position="646"/>
        <end position="675"/>
    </location>
</feature>
<dbReference type="Pfam" id="PF02913">
    <property type="entry name" value="FAD-oxidase_C"/>
    <property type="match status" value="1"/>
</dbReference>
<dbReference type="InterPro" id="IPR016171">
    <property type="entry name" value="Vanillyl_alc_oxidase_C-sub2"/>
</dbReference>
<evidence type="ECO:0000256" key="5">
    <source>
        <dbReference type="ARBA" id="ARBA00023002"/>
    </source>
</evidence>
<evidence type="ECO:0000259" key="9">
    <source>
        <dbReference type="PROSITE" id="PS51379"/>
    </source>
</evidence>
<dbReference type="SUPFAM" id="SSF55103">
    <property type="entry name" value="FAD-linked oxidases, C-terminal domain"/>
    <property type="match status" value="1"/>
</dbReference>
<dbReference type="InterPro" id="IPR006094">
    <property type="entry name" value="Oxid_FAD_bind_N"/>
</dbReference>
<dbReference type="GO" id="GO:0071949">
    <property type="term" value="F:FAD binding"/>
    <property type="evidence" value="ECO:0007669"/>
    <property type="project" value="InterPro"/>
</dbReference>
<keyword evidence="2" id="KW-0285">Flavoprotein</keyword>
<keyword evidence="4" id="KW-0274">FAD</keyword>
<dbReference type="EMBL" id="AGWN01000001">
    <property type="protein sequence ID" value="EPD31126.1"/>
    <property type="molecule type" value="Genomic_DNA"/>
</dbReference>
<proteinExistence type="predicted"/>
<dbReference type="GO" id="GO:1903457">
    <property type="term" value="P:lactate catabolic process"/>
    <property type="evidence" value="ECO:0007669"/>
    <property type="project" value="TreeGrafter"/>
</dbReference>
<dbReference type="RefSeq" id="WP_016444237.1">
    <property type="nucleotide sequence ID" value="NZ_KE150266.1"/>
</dbReference>
<reference evidence="11 12" key="1">
    <citation type="submission" date="2013-05" db="EMBL/GenBank/DDBJ databases">
        <title>The Genome Sequence of Actinomyces europaeus ACS-120-V-COL10B.</title>
        <authorList>
            <consortium name="The Broad Institute Genomics Platform"/>
            <person name="Earl A."/>
            <person name="Ward D."/>
            <person name="Feldgarden M."/>
            <person name="Gevers D."/>
            <person name="Saerens B."/>
            <person name="Vaneechoutte M."/>
            <person name="Walker B."/>
            <person name="Young S."/>
            <person name="Zeng Q."/>
            <person name="Gargeya S."/>
            <person name="Fitzgerald M."/>
            <person name="Haas B."/>
            <person name="Abouelleil A."/>
            <person name="Allen A.W."/>
            <person name="Alvarado L."/>
            <person name="Arachchi H.M."/>
            <person name="Berlin A.M."/>
            <person name="Chapman S.B."/>
            <person name="Gainer-Dewar J."/>
            <person name="Goldberg J."/>
            <person name="Griggs A."/>
            <person name="Gujja S."/>
            <person name="Hansen M."/>
            <person name="Howarth C."/>
            <person name="Imamovic A."/>
            <person name="Ireland A."/>
            <person name="Larimer J."/>
            <person name="McCowan C."/>
            <person name="Murphy C."/>
            <person name="Pearson M."/>
            <person name="Poon T.W."/>
            <person name="Priest M."/>
            <person name="Roberts A."/>
            <person name="Saif S."/>
            <person name="Shea T."/>
            <person name="Sisk P."/>
            <person name="Sykes S."/>
            <person name="Wortman J."/>
            <person name="Nusbaum C."/>
            <person name="Birren B."/>
        </authorList>
    </citation>
    <scope>NUCLEOTIDE SEQUENCE [LARGE SCALE GENOMIC DNA]</scope>
    <source>
        <strain evidence="11 12">ACS-120-V-Col10b</strain>
    </source>
</reference>
<keyword evidence="6" id="KW-0408">Iron</keyword>
<dbReference type="Gene3D" id="3.30.70.2740">
    <property type="match status" value="1"/>
</dbReference>
<dbReference type="PROSITE" id="PS00198">
    <property type="entry name" value="4FE4S_FER_1"/>
    <property type="match status" value="1"/>
</dbReference>
<keyword evidence="5" id="KW-0560">Oxidoreductase</keyword>
<evidence type="ECO:0000259" key="10">
    <source>
        <dbReference type="PROSITE" id="PS51387"/>
    </source>
</evidence>
<dbReference type="PROSITE" id="PS51387">
    <property type="entry name" value="FAD_PCMH"/>
    <property type="match status" value="1"/>
</dbReference>
<dbReference type="SUPFAM" id="SSF46548">
    <property type="entry name" value="alpha-helical ferredoxin"/>
    <property type="match status" value="1"/>
</dbReference>
<evidence type="ECO:0000256" key="6">
    <source>
        <dbReference type="ARBA" id="ARBA00023004"/>
    </source>
</evidence>
<dbReference type="InterPro" id="IPR004017">
    <property type="entry name" value="Cys_rich_dom"/>
</dbReference>
<dbReference type="Proteomes" id="UP000014387">
    <property type="component" value="Unassembled WGS sequence"/>
</dbReference>
<evidence type="ECO:0000313" key="12">
    <source>
        <dbReference type="Proteomes" id="UP000014387"/>
    </source>
</evidence>
<dbReference type="OrthoDB" id="9770306at2"/>
<dbReference type="Gene3D" id="3.30.465.10">
    <property type="match status" value="1"/>
</dbReference>
<dbReference type="PANTHER" id="PTHR11748:SF119">
    <property type="entry name" value="D-2-HYDROXYGLUTARATE DEHYDROGENASE"/>
    <property type="match status" value="1"/>
</dbReference>
<feature type="region of interest" description="Disordered" evidence="8">
    <location>
        <begin position="1"/>
        <end position="22"/>
    </location>
</feature>
<evidence type="ECO:0000256" key="3">
    <source>
        <dbReference type="ARBA" id="ARBA00022723"/>
    </source>
</evidence>
<dbReference type="Pfam" id="PF01565">
    <property type="entry name" value="FAD_binding_4"/>
    <property type="match status" value="1"/>
</dbReference>
<keyword evidence="7" id="KW-0411">Iron-sulfur</keyword>
<sequence length="1015" mass="108780">MPTAPTASFETLDPNNPDPNQPDTEVLRQFASRLSERVRGELDFTTTARALYSTDAGNYRVVPNVVFAPVDKAEAILAINVARELGIPLTPRGSGTSCAGNAIGPGLVIDFMRHMNRVLSVDPQKKTAIVEPGCIEATLQQEAGKYGLRFGPDPSTQNRCTIGGMVGNNACGPHATAWGKTSENIVSLEVVDGCGRHFTASQGSLADVPGLQELVDANLAPIRTEMGRFGRQVSGYSLEYLLPESGANLAGMLVGTEGTLACALEIEVKLVDIPCAPVLVAIGYPNMIEAGRDVPAILAHDPLAVEGLDKRLVDVVRVHKGPGAVPELPAGEGWLLCEVGGADLDDAMRRAQAMAASANSNAVVIYSPGKDAARLWRIRADGAGLGGRTPVELDDEGNVVGGNEQAWPGWEDAAVPPQNLGDYLADFTALMDSYGINGLLYGHFGDGCVHVRLDMPLGSQAGVGRSKEFLIDSAKLLGKYGGSVSGEHGDGRSRSELLKYMYSPQMLQIFAAIKHLFDPQNLMNPGVLTRPQPLVGAAGSHPDHHAFEQLQKEIAPDNLEIGLRRPAAKPIPAATGFQFRRDHADFTTAVHRCTGVSKCRADNSGNGEFMCPSYNATKNEIDSTRGRARILEELANGELITTWDDPRVTRALDLCLACKACAADCPAGVDMAKYRSEVNYRRYRGKVRPTSHYLLGRLPVWTRLTATIPGMAAIANTAMKIAPIRNLAFKIAGIDSRRQMPQLQSHLFNNWAPKHTCARKTSAVPRSANGKKYVVLWADSFSQSINDVGARDMIDVLVSAGYTPLLPPQDLCCGLTWITTGQLDTARKKITTLVKQLTPFALAGIPIVGVEPSCTAVLRDDALDLNIPAQVETVSSAVYTLAELLTAPAPIGPDTTDWMPNLAGKEVVAQPHCHHYSVMGWEADETLLNRAGAKLIKLSGCCGLAGNFGMEAGHYETSLKVAQQSLLPALSQHPDAIYLADGFSCRTQAQQLADRDGMHLASLIKHNQNRNATNA</sequence>
<dbReference type="InterPro" id="IPR036318">
    <property type="entry name" value="FAD-bd_PCMH-like_sf"/>
</dbReference>
<dbReference type="GO" id="GO:0051536">
    <property type="term" value="F:iron-sulfur cluster binding"/>
    <property type="evidence" value="ECO:0007669"/>
    <property type="project" value="UniProtKB-KW"/>
</dbReference>
<evidence type="ECO:0000313" key="11">
    <source>
        <dbReference type="EMBL" id="EPD31126.1"/>
    </source>
</evidence>
<dbReference type="GO" id="GO:0046872">
    <property type="term" value="F:metal ion binding"/>
    <property type="evidence" value="ECO:0007669"/>
    <property type="project" value="UniProtKB-KW"/>
</dbReference>
<accession>A0A9W5RF32</accession>
<dbReference type="Pfam" id="PF02754">
    <property type="entry name" value="CCG"/>
    <property type="match status" value="1"/>
</dbReference>
<dbReference type="InterPro" id="IPR016164">
    <property type="entry name" value="FAD-linked_Oxase-like_C"/>
</dbReference>
<dbReference type="AlphaFoldDB" id="A0A9W5RF32"/>
<evidence type="ECO:0000256" key="2">
    <source>
        <dbReference type="ARBA" id="ARBA00022630"/>
    </source>
</evidence>
<dbReference type="InterPro" id="IPR017896">
    <property type="entry name" value="4Fe4S_Fe-S-bd"/>
</dbReference>
<evidence type="ECO:0008006" key="13">
    <source>
        <dbReference type="Google" id="ProtNLM"/>
    </source>
</evidence>
<organism evidence="11 12">
    <name type="scientific">Gleimia europaea ACS-120-V-Col10b</name>
    <dbReference type="NCBI Taxonomy" id="883069"/>
    <lineage>
        <taxon>Bacteria</taxon>
        <taxon>Bacillati</taxon>
        <taxon>Actinomycetota</taxon>
        <taxon>Actinomycetes</taxon>
        <taxon>Actinomycetales</taxon>
        <taxon>Actinomycetaceae</taxon>
        <taxon>Gleimia</taxon>
    </lineage>
</organism>
<comment type="cofactor">
    <cofactor evidence="1">
        <name>FAD</name>
        <dbReference type="ChEBI" id="CHEBI:57692"/>
    </cofactor>
</comment>
<dbReference type="InterPro" id="IPR016169">
    <property type="entry name" value="FAD-bd_PCMH_sub2"/>
</dbReference>
<name>A0A9W5RF32_9ACTO</name>
<keyword evidence="12" id="KW-1185">Reference proteome</keyword>
<gene>
    <name evidence="11" type="ORF">HMPREF9238_00886</name>
</gene>
<dbReference type="PROSITE" id="PS51379">
    <property type="entry name" value="4FE4S_FER_2"/>
    <property type="match status" value="1"/>
</dbReference>
<dbReference type="Gene3D" id="1.10.45.10">
    <property type="entry name" value="Vanillyl-alcohol Oxidase, Chain A, domain 4"/>
    <property type="match status" value="1"/>
</dbReference>
<dbReference type="SUPFAM" id="SSF56176">
    <property type="entry name" value="FAD-binding/transporter-associated domain-like"/>
    <property type="match status" value="1"/>
</dbReference>
<dbReference type="Pfam" id="PF13183">
    <property type="entry name" value="Fer4_8"/>
    <property type="match status" value="1"/>
</dbReference>
<keyword evidence="3" id="KW-0479">Metal-binding</keyword>
<dbReference type="InterPro" id="IPR017900">
    <property type="entry name" value="4Fe4S_Fe_S_CS"/>
</dbReference>
<evidence type="ECO:0000256" key="1">
    <source>
        <dbReference type="ARBA" id="ARBA00001974"/>
    </source>
</evidence>
<comment type="caution">
    <text evidence="11">The sequence shown here is derived from an EMBL/GenBank/DDBJ whole genome shotgun (WGS) entry which is preliminary data.</text>
</comment>